<dbReference type="RefSeq" id="WP_144844251.1">
    <property type="nucleotide sequence ID" value="NZ_VMRJ01000001.1"/>
</dbReference>
<sequence>MSTARVIANSGGRTSGVMALREMAKGLGPADYIVFCNTGKEREETLRFLHLQETVLGVPIIWLEYCRFNKWKRVSYETASRKGEPFEALLTNRRNGKVYLPNFMTRYCTQELKIRVMRDFMRSQGHRHYVSLVGIRYDEPRRHANGKNDRSHDVEHPLYHARITKPDVLAIWKAQPFDLELKDHEGNCDLCFMKGEAKLLDIIRSDPNAAQWWIDGDAAGNGRGFRPTGRASYADLLERTQVQPMLDFWPEAQEESLTCFCTD</sequence>
<dbReference type="OrthoDB" id="9774475at2"/>
<comment type="caution">
    <text evidence="1">The sequence shown here is derived from an EMBL/GenBank/DDBJ whole genome shotgun (WGS) entry which is preliminary data.</text>
</comment>
<dbReference type="SUPFAM" id="SSF52402">
    <property type="entry name" value="Adenine nucleotide alpha hydrolases-like"/>
    <property type="match status" value="1"/>
</dbReference>
<accession>A0A558C2Q0</accession>
<protein>
    <submittedName>
        <fullName evidence="1">Nin-like protein</fullName>
    </submittedName>
</protein>
<proteinExistence type="predicted"/>
<evidence type="ECO:0000313" key="2">
    <source>
        <dbReference type="Proteomes" id="UP000317624"/>
    </source>
</evidence>
<gene>
    <name evidence="1" type="ORF">FNT36_03140</name>
</gene>
<keyword evidence="2" id="KW-1185">Reference proteome</keyword>
<dbReference type="InterPro" id="IPR014729">
    <property type="entry name" value="Rossmann-like_a/b/a_fold"/>
</dbReference>
<evidence type="ECO:0000313" key="1">
    <source>
        <dbReference type="EMBL" id="TVT43101.1"/>
    </source>
</evidence>
<name>A0A558C2Q0_9BACT</name>
<reference evidence="1 2" key="1">
    <citation type="submission" date="2019-07" db="EMBL/GenBank/DDBJ databases">
        <title>Hymenobacter sp. straun FUR1 Genome sequencing and assembly.</title>
        <authorList>
            <person name="Chhetri G."/>
        </authorList>
    </citation>
    <scope>NUCLEOTIDE SEQUENCE [LARGE SCALE GENOMIC DNA]</scope>
    <source>
        <strain evidence="1 2">Fur1</strain>
    </source>
</reference>
<dbReference type="EMBL" id="VMRJ01000001">
    <property type="protein sequence ID" value="TVT43101.1"/>
    <property type="molecule type" value="Genomic_DNA"/>
</dbReference>
<dbReference type="Proteomes" id="UP000317624">
    <property type="component" value="Unassembled WGS sequence"/>
</dbReference>
<dbReference type="Gene3D" id="3.40.50.620">
    <property type="entry name" value="HUPs"/>
    <property type="match status" value="1"/>
</dbReference>
<dbReference type="AlphaFoldDB" id="A0A558C2Q0"/>
<organism evidence="1 2">
    <name type="scientific">Hymenobacter setariae</name>
    <dbReference type="NCBI Taxonomy" id="2594794"/>
    <lineage>
        <taxon>Bacteria</taxon>
        <taxon>Pseudomonadati</taxon>
        <taxon>Bacteroidota</taxon>
        <taxon>Cytophagia</taxon>
        <taxon>Cytophagales</taxon>
        <taxon>Hymenobacteraceae</taxon>
        <taxon>Hymenobacter</taxon>
    </lineage>
</organism>